<dbReference type="AlphaFoldDB" id="A0A8T1N8P4"/>
<protein>
    <submittedName>
        <fullName evidence="1">Uncharacterized protein</fullName>
    </submittedName>
</protein>
<evidence type="ECO:0000313" key="1">
    <source>
        <dbReference type="EMBL" id="KAG6625407.1"/>
    </source>
</evidence>
<name>A0A8T1N8P4_CARIL</name>
<dbReference type="Proteomes" id="UP000811609">
    <property type="component" value="Chromosome 16"/>
</dbReference>
<proteinExistence type="predicted"/>
<gene>
    <name evidence="1" type="ORF">CIPAW_16G094400</name>
</gene>
<sequence length="53" mass="6097">MSSNQRDAWTESSTFTQNSAHLSCASKFLVFNQRVLLFTIFLCSFEILHSVRP</sequence>
<reference evidence="1" key="1">
    <citation type="submission" date="2020-12" db="EMBL/GenBank/DDBJ databases">
        <title>WGS assembly of Carya illinoinensis cv. Pawnee.</title>
        <authorList>
            <person name="Platts A."/>
            <person name="Shu S."/>
            <person name="Wright S."/>
            <person name="Barry K."/>
            <person name="Edger P."/>
            <person name="Pires J.C."/>
            <person name="Schmutz J."/>
        </authorList>
    </citation>
    <scope>NUCLEOTIDE SEQUENCE</scope>
    <source>
        <tissue evidence="1">Leaf</tissue>
    </source>
</reference>
<comment type="caution">
    <text evidence="1">The sequence shown here is derived from an EMBL/GenBank/DDBJ whole genome shotgun (WGS) entry which is preliminary data.</text>
</comment>
<keyword evidence="2" id="KW-1185">Reference proteome</keyword>
<organism evidence="1 2">
    <name type="scientific">Carya illinoinensis</name>
    <name type="common">Pecan</name>
    <dbReference type="NCBI Taxonomy" id="32201"/>
    <lineage>
        <taxon>Eukaryota</taxon>
        <taxon>Viridiplantae</taxon>
        <taxon>Streptophyta</taxon>
        <taxon>Embryophyta</taxon>
        <taxon>Tracheophyta</taxon>
        <taxon>Spermatophyta</taxon>
        <taxon>Magnoliopsida</taxon>
        <taxon>eudicotyledons</taxon>
        <taxon>Gunneridae</taxon>
        <taxon>Pentapetalae</taxon>
        <taxon>rosids</taxon>
        <taxon>fabids</taxon>
        <taxon>Fagales</taxon>
        <taxon>Juglandaceae</taxon>
        <taxon>Carya</taxon>
    </lineage>
</organism>
<dbReference type="EMBL" id="CM031824">
    <property type="protein sequence ID" value="KAG6625407.1"/>
    <property type="molecule type" value="Genomic_DNA"/>
</dbReference>
<evidence type="ECO:0000313" key="2">
    <source>
        <dbReference type="Proteomes" id="UP000811609"/>
    </source>
</evidence>
<accession>A0A8T1N8P4</accession>